<dbReference type="PANTHER" id="PTHR43841">
    <property type="entry name" value="3-HYDROXYACYL-THIOESTER DEHYDRATASE HTDX-RELATED"/>
    <property type="match status" value="1"/>
</dbReference>
<evidence type="ECO:0000259" key="1">
    <source>
        <dbReference type="Pfam" id="PF01575"/>
    </source>
</evidence>
<evidence type="ECO:0000313" key="2">
    <source>
        <dbReference type="EMBL" id="TKC81749.1"/>
    </source>
</evidence>
<accession>A0A4U1HKI5</accession>
<evidence type="ECO:0000313" key="3">
    <source>
        <dbReference type="Proteomes" id="UP000305539"/>
    </source>
</evidence>
<dbReference type="InterPro" id="IPR029069">
    <property type="entry name" value="HotDog_dom_sf"/>
</dbReference>
<name>A0A4U1HKI5_9BURK</name>
<dbReference type="Proteomes" id="UP000305539">
    <property type="component" value="Unassembled WGS sequence"/>
</dbReference>
<proteinExistence type="predicted"/>
<comment type="caution">
    <text evidence="2">The sequence shown here is derived from an EMBL/GenBank/DDBJ whole genome shotgun (WGS) entry which is preliminary data.</text>
</comment>
<organism evidence="2 3">
    <name type="scientific">Trinickia terrae</name>
    <dbReference type="NCBI Taxonomy" id="2571161"/>
    <lineage>
        <taxon>Bacteria</taxon>
        <taxon>Pseudomonadati</taxon>
        <taxon>Pseudomonadota</taxon>
        <taxon>Betaproteobacteria</taxon>
        <taxon>Burkholderiales</taxon>
        <taxon>Burkholderiaceae</taxon>
        <taxon>Trinickia</taxon>
    </lineage>
</organism>
<dbReference type="EMBL" id="SWJE01000017">
    <property type="protein sequence ID" value="TKC81749.1"/>
    <property type="molecule type" value="Genomic_DNA"/>
</dbReference>
<dbReference type="OrthoDB" id="9774179at2"/>
<gene>
    <name evidence="2" type="ORF">FAZ69_27220</name>
</gene>
<dbReference type="Gene3D" id="3.10.129.10">
    <property type="entry name" value="Hotdog Thioesterase"/>
    <property type="match status" value="1"/>
</dbReference>
<dbReference type="SUPFAM" id="SSF54637">
    <property type="entry name" value="Thioesterase/thiol ester dehydrase-isomerase"/>
    <property type="match status" value="2"/>
</dbReference>
<reference evidence="2 3" key="1">
    <citation type="submission" date="2019-04" db="EMBL/GenBank/DDBJ databases">
        <title>Trinickia sp. 7GSK02, isolated from subtropical forest soil.</title>
        <authorList>
            <person name="Gao Z.-H."/>
            <person name="Qiu L.-H."/>
        </authorList>
    </citation>
    <scope>NUCLEOTIDE SEQUENCE [LARGE SCALE GENOMIC DNA]</scope>
    <source>
        <strain evidence="2 3">7GSK02</strain>
    </source>
</reference>
<dbReference type="AlphaFoldDB" id="A0A4U1HKI5"/>
<dbReference type="InterPro" id="IPR002539">
    <property type="entry name" value="MaoC-like_dom"/>
</dbReference>
<keyword evidence="3" id="KW-1185">Reference proteome</keyword>
<sequence length="309" mass="34015">MNEPTRPAESGEPPDDAPRRLTIEVVDKAPAPHVLYARVLAGLVKRRRAAQLPASRFVLPAATLEPAAVERYARVCGFAPGHGVPLTYPHLLAFPLHLMLLTEPGFPWPALGIVHLANRVRLWRPLAPGDTLRIEAECGPLLAHERGQAFTISVRIYRRGETVWEGDSRYLKRNAAAHGLPLAPLPLSIDRDALARQARWPLPSRLGRDYAQVSGDFNPIHLTMLTAKVFGFSRAIAHGMWTLAHAAAALQPRAPLAAAELDGEFKLPLFLPGEASLWSASRAACEREFEVRDAAGDKPHLRGRFNWDV</sequence>
<dbReference type="Pfam" id="PF01575">
    <property type="entry name" value="MaoC_dehydratas"/>
    <property type="match status" value="1"/>
</dbReference>
<protein>
    <submittedName>
        <fullName evidence="2">Acyl dehydratase</fullName>
    </submittedName>
</protein>
<dbReference type="PANTHER" id="PTHR43841:SF3">
    <property type="entry name" value="(3R)-HYDROXYACYL-ACP DEHYDRATASE SUBUNIT HADB"/>
    <property type="match status" value="1"/>
</dbReference>
<feature type="domain" description="MaoC-like" evidence="1">
    <location>
        <begin position="209"/>
        <end position="251"/>
    </location>
</feature>